<dbReference type="Gene3D" id="1.20.1250.20">
    <property type="entry name" value="MFS general substrate transporter like domains"/>
    <property type="match status" value="1"/>
</dbReference>
<sequence>MVMIDLKGRAMEKTHTNNATADKKWAIVSIASIPLIMTLGNSMLIPLLPLMEKKLDISKLQSSYLITVYSIVAIFFIPIAGFLSDKFGRKVVIIPSLVMTGIGGLISGWAAWKMENPFLLMLAGRVMQGIGAAGAFPIVLPLVGDMFKRDKDVSATLGVIETSNTFGKVLSPILGSLLAGLVWFLPFFSIPLFSLISLLLILFLVKKPKGDKHELSFGRFIHHTKSIFAEHRHWLIAVFLIGAILMFVLFGFLFYLSSILEEDYHYDGLKKGFLLAIPLAALCIASFITGKIMKDSLPKMKWISFFGIVLAGAAVIAQMLSDQFLYSISVFVFCGIGIGSALPCLDALLTQTIEKDMRGTITSIFSSMRFIGVAAGPPAVALLMKYNNQSVLFVLAGLSIIAALLALKGINPEGKKEKTADVKPALK</sequence>
<keyword evidence="5 8" id="KW-0812">Transmembrane</keyword>
<dbReference type="CDD" id="cd17474">
    <property type="entry name" value="MFS_YfmO_like"/>
    <property type="match status" value="1"/>
</dbReference>
<evidence type="ECO:0000256" key="6">
    <source>
        <dbReference type="ARBA" id="ARBA00022989"/>
    </source>
</evidence>
<keyword evidence="6 8" id="KW-1133">Transmembrane helix</keyword>
<dbReference type="PROSITE" id="PS00217">
    <property type="entry name" value="SUGAR_TRANSPORT_2"/>
    <property type="match status" value="1"/>
</dbReference>
<keyword evidence="11" id="KW-1185">Reference proteome</keyword>
<protein>
    <submittedName>
        <fullName evidence="10">ACDE family multidrug resistance protein</fullName>
    </submittedName>
</protein>
<evidence type="ECO:0000256" key="4">
    <source>
        <dbReference type="ARBA" id="ARBA00022475"/>
    </source>
</evidence>
<evidence type="ECO:0000256" key="7">
    <source>
        <dbReference type="ARBA" id="ARBA00023136"/>
    </source>
</evidence>
<feature type="transmembrane region" description="Helical" evidence="8">
    <location>
        <begin position="390"/>
        <end position="407"/>
    </location>
</feature>
<feature type="transmembrane region" description="Helical" evidence="8">
    <location>
        <begin position="181"/>
        <end position="205"/>
    </location>
</feature>
<dbReference type="InterPro" id="IPR036259">
    <property type="entry name" value="MFS_trans_sf"/>
</dbReference>
<dbReference type="InterPro" id="IPR020846">
    <property type="entry name" value="MFS_dom"/>
</dbReference>
<keyword evidence="7 8" id="KW-0472">Membrane</keyword>
<feature type="transmembrane region" description="Helical" evidence="8">
    <location>
        <begin position="361"/>
        <end position="384"/>
    </location>
</feature>
<comment type="similarity">
    <text evidence="2">Belongs to the major facilitator superfamily. TCR/Tet family.</text>
</comment>
<dbReference type="InterPro" id="IPR001958">
    <property type="entry name" value="Tet-R_TetA/multi-R_MdtG-like"/>
</dbReference>
<feature type="transmembrane region" description="Helical" evidence="8">
    <location>
        <begin position="234"/>
        <end position="260"/>
    </location>
</feature>
<dbReference type="PROSITE" id="PS00216">
    <property type="entry name" value="SUGAR_TRANSPORT_1"/>
    <property type="match status" value="1"/>
</dbReference>
<accession>A0ABS2RAD8</accession>
<name>A0ABS2RAD8_9BACI</name>
<dbReference type="SUPFAM" id="SSF103473">
    <property type="entry name" value="MFS general substrate transporter"/>
    <property type="match status" value="1"/>
</dbReference>
<dbReference type="EMBL" id="JAFBFH010000030">
    <property type="protein sequence ID" value="MBM7716613.1"/>
    <property type="molecule type" value="Genomic_DNA"/>
</dbReference>
<evidence type="ECO:0000259" key="9">
    <source>
        <dbReference type="PROSITE" id="PS50850"/>
    </source>
</evidence>
<dbReference type="Pfam" id="PF07690">
    <property type="entry name" value="MFS_1"/>
    <property type="match status" value="1"/>
</dbReference>
<evidence type="ECO:0000256" key="1">
    <source>
        <dbReference type="ARBA" id="ARBA00004651"/>
    </source>
</evidence>
<dbReference type="InterPro" id="IPR011701">
    <property type="entry name" value="MFS"/>
</dbReference>
<feature type="transmembrane region" description="Helical" evidence="8">
    <location>
        <begin position="118"/>
        <end position="143"/>
    </location>
</feature>
<evidence type="ECO:0000313" key="10">
    <source>
        <dbReference type="EMBL" id="MBM7716613.1"/>
    </source>
</evidence>
<feature type="transmembrane region" description="Helical" evidence="8">
    <location>
        <begin position="64"/>
        <end position="84"/>
    </location>
</feature>
<comment type="caution">
    <text evidence="10">The sequence shown here is derived from an EMBL/GenBank/DDBJ whole genome shotgun (WGS) entry which is preliminary data.</text>
</comment>
<organism evidence="10 11">
    <name type="scientific">Siminovitchia thermophila</name>
    <dbReference type="NCBI Taxonomy" id="1245522"/>
    <lineage>
        <taxon>Bacteria</taxon>
        <taxon>Bacillati</taxon>
        <taxon>Bacillota</taxon>
        <taxon>Bacilli</taxon>
        <taxon>Bacillales</taxon>
        <taxon>Bacillaceae</taxon>
        <taxon>Siminovitchia</taxon>
    </lineage>
</organism>
<dbReference type="PANTHER" id="PTHR43124:SF3">
    <property type="entry name" value="CHLORAMPHENICOL EFFLUX PUMP RV0191"/>
    <property type="match status" value="1"/>
</dbReference>
<keyword evidence="3" id="KW-0813">Transport</keyword>
<comment type="subcellular location">
    <subcellularLocation>
        <location evidence="1">Cell membrane</location>
        <topology evidence="1">Multi-pass membrane protein</topology>
    </subcellularLocation>
</comment>
<evidence type="ECO:0000256" key="3">
    <source>
        <dbReference type="ARBA" id="ARBA00022448"/>
    </source>
</evidence>
<feature type="transmembrane region" description="Helical" evidence="8">
    <location>
        <begin position="25"/>
        <end position="44"/>
    </location>
</feature>
<evidence type="ECO:0000256" key="8">
    <source>
        <dbReference type="SAM" id="Phobius"/>
    </source>
</evidence>
<dbReference type="InterPro" id="IPR005829">
    <property type="entry name" value="Sugar_transporter_CS"/>
</dbReference>
<feature type="transmembrane region" description="Helical" evidence="8">
    <location>
        <begin position="155"/>
        <end position="175"/>
    </location>
</feature>
<feature type="transmembrane region" description="Helical" evidence="8">
    <location>
        <begin position="272"/>
        <end position="290"/>
    </location>
</feature>
<feature type="transmembrane region" description="Helical" evidence="8">
    <location>
        <begin position="302"/>
        <end position="320"/>
    </location>
</feature>
<proteinExistence type="inferred from homology"/>
<evidence type="ECO:0000313" key="11">
    <source>
        <dbReference type="Proteomes" id="UP000823485"/>
    </source>
</evidence>
<evidence type="ECO:0000256" key="5">
    <source>
        <dbReference type="ARBA" id="ARBA00022692"/>
    </source>
</evidence>
<dbReference type="PANTHER" id="PTHR43124">
    <property type="entry name" value="PURINE EFFLUX PUMP PBUE"/>
    <property type="match status" value="1"/>
</dbReference>
<keyword evidence="4" id="KW-1003">Cell membrane</keyword>
<dbReference type="PROSITE" id="PS50850">
    <property type="entry name" value="MFS"/>
    <property type="match status" value="1"/>
</dbReference>
<reference evidence="10 11" key="1">
    <citation type="submission" date="2021-01" db="EMBL/GenBank/DDBJ databases">
        <title>Genomic Encyclopedia of Type Strains, Phase IV (KMG-IV): sequencing the most valuable type-strain genomes for metagenomic binning, comparative biology and taxonomic classification.</title>
        <authorList>
            <person name="Goeker M."/>
        </authorList>
    </citation>
    <scope>NUCLEOTIDE SEQUENCE [LARGE SCALE GENOMIC DNA]</scope>
    <source>
        <strain evidence="10 11">DSM 105453</strain>
    </source>
</reference>
<dbReference type="PRINTS" id="PR01035">
    <property type="entry name" value="TCRTETA"/>
</dbReference>
<evidence type="ECO:0000256" key="2">
    <source>
        <dbReference type="ARBA" id="ARBA00007520"/>
    </source>
</evidence>
<feature type="transmembrane region" description="Helical" evidence="8">
    <location>
        <begin position="91"/>
        <end position="112"/>
    </location>
</feature>
<gene>
    <name evidence="10" type="ORF">JOC94_003634</name>
</gene>
<feature type="transmembrane region" description="Helical" evidence="8">
    <location>
        <begin position="326"/>
        <end position="349"/>
    </location>
</feature>
<dbReference type="InterPro" id="IPR050189">
    <property type="entry name" value="MFS_Efflux_Transporters"/>
</dbReference>
<feature type="domain" description="Major facilitator superfamily (MFS) profile" evidence="9">
    <location>
        <begin position="26"/>
        <end position="414"/>
    </location>
</feature>
<dbReference type="Proteomes" id="UP000823485">
    <property type="component" value="Unassembled WGS sequence"/>
</dbReference>